<gene>
    <name evidence="2" type="ORF">D778_00234</name>
    <name evidence="3" type="ORF">DHV22_01475</name>
</gene>
<dbReference type="Proteomes" id="UP000263268">
    <property type="component" value="Unassembled WGS sequence"/>
</dbReference>
<dbReference type="RefSeq" id="WP_007649609.1">
    <property type="nucleotide sequence ID" value="NZ_ANLA01000013.1"/>
</dbReference>
<dbReference type="OrthoDB" id="1134700at2"/>
<feature type="transmembrane region" description="Helical" evidence="1">
    <location>
        <begin position="12"/>
        <end position="28"/>
    </location>
</feature>
<reference evidence="2 4" key="1">
    <citation type="submission" date="2012-12" db="EMBL/GenBank/DDBJ databases">
        <title>Genome assembly of Formosa sp. AK20.</title>
        <authorList>
            <person name="Kumar R."/>
            <person name="Khatri I."/>
            <person name="Vaidya B."/>
            <person name="Subramanian S."/>
            <person name="Pinnaka A."/>
        </authorList>
    </citation>
    <scope>NUCLEOTIDE SEQUENCE [LARGE SCALE GENOMIC DNA]</scope>
    <source>
        <strain evidence="2 4">AK20</strain>
    </source>
</reference>
<sequence length="120" mass="14042">MKKQISKYSKFIPYLYFIAAVAYWFTDVNKNEGITAYPILLIAIPFVWQLIRPSKQLNFSLGIIFVCVSSYMILAYLIDFFNIISFPETLSNFIILGGMFVFTNFLMSLWMIRNSMKKAF</sequence>
<feature type="transmembrane region" description="Helical" evidence="1">
    <location>
        <begin position="90"/>
        <end position="112"/>
    </location>
</feature>
<dbReference type="GeneID" id="98641550"/>
<keyword evidence="4" id="KW-1185">Reference proteome</keyword>
<dbReference type="Proteomes" id="UP000012024">
    <property type="component" value="Unassembled WGS sequence"/>
</dbReference>
<name>M7MZF2_9FLAO</name>
<evidence type="ECO:0000313" key="3">
    <source>
        <dbReference type="EMBL" id="HCY80355.1"/>
    </source>
</evidence>
<protein>
    <submittedName>
        <fullName evidence="2">Uncharacterized protein</fullName>
    </submittedName>
</protein>
<proteinExistence type="predicted"/>
<evidence type="ECO:0000313" key="4">
    <source>
        <dbReference type="Proteomes" id="UP000012024"/>
    </source>
</evidence>
<keyword evidence="1" id="KW-0812">Transmembrane</keyword>
<dbReference type="EMBL" id="ANLA01000013">
    <property type="protein sequence ID" value="EMQ94874.1"/>
    <property type="molecule type" value="Genomic_DNA"/>
</dbReference>
<dbReference type="AlphaFoldDB" id="M7MZF2"/>
<comment type="caution">
    <text evidence="2">The sequence shown here is derived from an EMBL/GenBank/DDBJ whole genome shotgun (WGS) entry which is preliminary data.</text>
</comment>
<feature type="transmembrane region" description="Helical" evidence="1">
    <location>
        <begin position="34"/>
        <end position="51"/>
    </location>
</feature>
<keyword evidence="1" id="KW-1133">Transmembrane helix</keyword>
<dbReference type="eggNOG" id="ENOG503223W">
    <property type="taxonomic scope" value="Bacteria"/>
</dbReference>
<dbReference type="PATRIC" id="fig|1137281.3.peg.1668"/>
<evidence type="ECO:0000313" key="5">
    <source>
        <dbReference type="Proteomes" id="UP000263268"/>
    </source>
</evidence>
<feature type="transmembrane region" description="Helical" evidence="1">
    <location>
        <begin position="58"/>
        <end position="78"/>
    </location>
</feature>
<reference evidence="3 5" key="2">
    <citation type="journal article" date="2018" name="Nat. Biotechnol.">
        <title>A standardized bacterial taxonomy based on genome phylogeny substantially revises the tree of life.</title>
        <authorList>
            <person name="Parks D.H."/>
            <person name="Chuvochina M."/>
            <person name="Waite D.W."/>
            <person name="Rinke C."/>
            <person name="Skarshewski A."/>
            <person name="Chaumeil P.A."/>
            <person name="Hugenholtz P."/>
        </authorList>
    </citation>
    <scope>NUCLEOTIDE SEQUENCE [LARGE SCALE GENOMIC DNA]</scope>
    <source>
        <strain evidence="3">UBA10227</strain>
    </source>
</reference>
<organism evidence="2 4">
    <name type="scientific">Xanthomarina gelatinilytica</name>
    <dbReference type="NCBI Taxonomy" id="1137281"/>
    <lineage>
        <taxon>Bacteria</taxon>
        <taxon>Pseudomonadati</taxon>
        <taxon>Bacteroidota</taxon>
        <taxon>Flavobacteriia</taxon>
        <taxon>Flavobacteriales</taxon>
        <taxon>Flavobacteriaceae</taxon>
        <taxon>Xanthomarina</taxon>
    </lineage>
</organism>
<keyword evidence="1" id="KW-0472">Membrane</keyword>
<accession>M7MZF2</accession>
<dbReference type="EMBL" id="DPRK01000020">
    <property type="protein sequence ID" value="HCY80355.1"/>
    <property type="molecule type" value="Genomic_DNA"/>
</dbReference>
<evidence type="ECO:0000313" key="2">
    <source>
        <dbReference type="EMBL" id="EMQ94874.1"/>
    </source>
</evidence>
<evidence type="ECO:0000256" key="1">
    <source>
        <dbReference type="SAM" id="Phobius"/>
    </source>
</evidence>